<reference evidence="1 2" key="1">
    <citation type="journal article" date="2018" name="Sci. Rep.">
        <title>Comparative genomics provides insights into the lifestyle and reveals functional heterogeneity of dark septate endophytic fungi.</title>
        <authorList>
            <person name="Knapp D.G."/>
            <person name="Nemeth J.B."/>
            <person name="Barry K."/>
            <person name="Hainaut M."/>
            <person name="Henrissat B."/>
            <person name="Johnson J."/>
            <person name="Kuo A."/>
            <person name="Lim J.H.P."/>
            <person name="Lipzen A."/>
            <person name="Nolan M."/>
            <person name="Ohm R.A."/>
            <person name="Tamas L."/>
            <person name="Grigoriev I.V."/>
            <person name="Spatafora J.W."/>
            <person name="Nagy L.G."/>
            <person name="Kovacs G.M."/>
        </authorList>
    </citation>
    <scope>NUCLEOTIDE SEQUENCE [LARGE SCALE GENOMIC DNA]</scope>
    <source>
        <strain evidence="1 2">DSE2036</strain>
    </source>
</reference>
<dbReference type="Proteomes" id="UP000244855">
    <property type="component" value="Unassembled WGS sequence"/>
</dbReference>
<keyword evidence="2" id="KW-1185">Reference proteome</keyword>
<sequence>MSDINKRDSMDAGISEITKKFADAQITQKDVEGATSQHLVSLTSLPPSVRNRIYSYVLDTELVNVGNPNVSYTHELTNNTLHFKASRPPFPICSSLFYVNKQISEESRLFFYSKNLWVRFEMYTADARHAKNLLEDSGVLFAVAREDVIVRSQQHALDMMLVEKNSNQKRATVMFPAQYLPRLINFMQQASQASSSWTRGHAIFLTLKEVHGTEIASVQGDLLEGFRALTGFSKAVVEGKEIIPGYADGLAESMMAETFDVDTWFNTLNDILSRGEDQKDKKEYKSSIQQCRTAIIALTYGYLTRAELLHSQPEAFHRRVQRLRYNLERTLSASLLAVASPSTNAKPLDWLTTPSISSSTRHHTATALLAAETASSHALSLSTDSPSPSSNPWYRSLPAELIPPNKDAWFTSEEKARAWLELGKAHYSLGECLFAAGDLERADRLLMEEAGLKPGDEVLMATRSEVKMWFERAREGIDWNVRPGSSLRKVALLAKNAHVK</sequence>
<name>A0A2V1E9V4_9PLEO</name>
<proteinExistence type="predicted"/>
<dbReference type="PANTHER" id="PTHR42085">
    <property type="entry name" value="F-BOX DOMAIN-CONTAINING PROTEIN"/>
    <property type="match status" value="1"/>
</dbReference>
<gene>
    <name evidence="1" type="ORF">DM02DRAFT_353990</name>
</gene>
<dbReference type="PANTHER" id="PTHR42085:SF8">
    <property type="entry name" value="F-BOX DOMAIN-CONTAINING PROTEIN"/>
    <property type="match status" value="1"/>
</dbReference>
<dbReference type="EMBL" id="KZ805305">
    <property type="protein sequence ID" value="PVI07136.1"/>
    <property type="molecule type" value="Genomic_DNA"/>
</dbReference>
<accession>A0A2V1E9V4</accession>
<protein>
    <submittedName>
        <fullName evidence="1">Uncharacterized protein</fullName>
    </submittedName>
</protein>
<dbReference type="InterPro" id="IPR038883">
    <property type="entry name" value="AN11006-like"/>
</dbReference>
<evidence type="ECO:0000313" key="2">
    <source>
        <dbReference type="Proteomes" id="UP000244855"/>
    </source>
</evidence>
<dbReference type="OrthoDB" id="62952at2759"/>
<evidence type="ECO:0000313" key="1">
    <source>
        <dbReference type="EMBL" id="PVI07136.1"/>
    </source>
</evidence>
<organism evidence="1 2">
    <name type="scientific">Periconia macrospinosa</name>
    <dbReference type="NCBI Taxonomy" id="97972"/>
    <lineage>
        <taxon>Eukaryota</taxon>
        <taxon>Fungi</taxon>
        <taxon>Dikarya</taxon>
        <taxon>Ascomycota</taxon>
        <taxon>Pezizomycotina</taxon>
        <taxon>Dothideomycetes</taxon>
        <taxon>Pleosporomycetidae</taxon>
        <taxon>Pleosporales</taxon>
        <taxon>Massarineae</taxon>
        <taxon>Periconiaceae</taxon>
        <taxon>Periconia</taxon>
    </lineage>
</organism>
<dbReference type="AlphaFoldDB" id="A0A2V1E9V4"/>